<proteinExistence type="predicted"/>
<reference evidence="1" key="2">
    <citation type="submission" date="2020-11" db="EMBL/GenBank/DDBJ databases">
        <authorList>
            <person name="McCartney M.A."/>
            <person name="Auch B."/>
            <person name="Kono T."/>
            <person name="Mallez S."/>
            <person name="Becker A."/>
            <person name="Gohl D.M."/>
            <person name="Silverstein K.A.T."/>
            <person name="Koren S."/>
            <person name="Bechman K.B."/>
            <person name="Herman A."/>
            <person name="Abrahante J.E."/>
            <person name="Garbe J."/>
        </authorList>
    </citation>
    <scope>NUCLEOTIDE SEQUENCE</scope>
    <source>
        <strain evidence="1">Duluth1</strain>
        <tissue evidence="1">Whole animal</tissue>
    </source>
</reference>
<reference evidence="1" key="1">
    <citation type="journal article" date="2019" name="bioRxiv">
        <title>The Genome of the Zebra Mussel, Dreissena polymorpha: A Resource for Invasive Species Research.</title>
        <authorList>
            <person name="McCartney M.A."/>
            <person name="Auch B."/>
            <person name="Kono T."/>
            <person name="Mallez S."/>
            <person name="Zhang Y."/>
            <person name="Obille A."/>
            <person name="Becker A."/>
            <person name="Abrahante J.E."/>
            <person name="Garbe J."/>
            <person name="Badalamenti J.P."/>
            <person name="Herman A."/>
            <person name="Mangelson H."/>
            <person name="Liachko I."/>
            <person name="Sullivan S."/>
            <person name="Sone E.D."/>
            <person name="Koren S."/>
            <person name="Silverstein K.A.T."/>
            <person name="Beckman K.B."/>
            <person name="Gohl D.M."/>
        </authorList>
    </citation>
    <scope>NUCLEOTIDE SEQUENCE</scope>
    <source>
        <strain evidence="1">Duluth1</strain>
        <tissue evidence="1">Whole animal</tissue>
    </source>
</reference>
<gene>
    <name evidence="1" type="ORF">DPMN_081314</name>
</gene>
<accession>A0A9D3Y5S1</accession>
<dbReference type="EMBL" id="JAIWYP010000016">
    <property type="protein sequence ID" value="KAH3693875.1"/>
    <property type="molecule type" value="Genomic_DNA"/>
</dbReference>
<protein>
    <submittedName>
        <fullName evidence="1">Uncharacterized protein</fullName>
    </submittedName>
</protein>
<dbReference type="AlphaFoldDB" id="A0A9D3Y5S1"/>
<evidence type="ECO:0000313" key="1">
    <source>
        <dbReference type="EMBL" id="KAH3693875.1"/>
    </source>
</evidence>
<keyword evidence="2" id="KW-1185">Reference proteome</keyword>
<name>A0A9D3Y5S1_DREPO</name>
<evidence type="ECO:0000313" key="2">
    <source>
        <dbReference type="Proteomes" id="UP000828390"/>
    </source>
</evidence>
<comment type="caution">
    <text evidence="1">The sequence shown here is derived from an EMBL/GenBank/DDBJ whole genome shotgun (WGS) entry which is preliminary data.</text>
</comment>
<organism evidence="1 2">
    <name type="scientific">Dreissena polymorpha</name>
    <name type="common">Zebra mussel</name>
    <name type="synonym">Mytilus polymorpha</name>
    <dbReference type="NCBI Taxonomy" id="45954"/>
    <lineage>
        <taxon>Eukaryota</taxon>
        <taxon>Metazoa</taxon>
        <taxon>Spiralia</taxon>
        <taxon>Lophotrochozoa</taxon>
        <taxon>Mollusca</taxon>
        <taxon>Bivalvia</taxon>
        <taxon>Autobranchia</taxon>
        <taxon>Heteroconchia</taxon>
        <taxon>Euheterodonta</taxon>
        <taxon>Imparidentia</taxon>
        <taxon>Neoheterodontei</taxon>
        <taxon>Myida</taxon>
        <taxon>Dreissenoidea</taxon>
        <taxon>Dreissenidae</taxon>
        <taxon>Dreissena</taxon>
    </lineage>
</organism>
<dbReference type="Proteomes" id="UP000828390">
    <property type="component" value="Unassembled WGS sequence"/>
</dbReference>
<sequence length="72" mass="8066">MERVDLEVHRPFCLPTQEESHVSVAMATSRVSDETGSQSVQVFTLFGDTTSIVDSTMVIYFTKTNAIKYECT</sequence>